<protein>
    <submittedName>
        <fullName evidence="1">DUF922 domain-containing protein</fullName>
    </submittedName>
</protein>
<dbReference type="Pfam" id="PF06037">
    <property type="entry name" value="DUF922"/>
    <property type="match status" value="1"/>
</dbReference>
<name>A0A7W2M592_9FLAO</name>
<gene>
    <name evidence="1" type="ORF">H3Z82_09430</name>
</gene>
<dbReference type="AlphaFoldDB" id="A0A7W2M592"/>
<evidence type="ECO:0000313" key="2">
    <source>
        <dbReference type="Proteomes" id="UP000541857"/>
    </source>
</evidence>
<sequence length="183" mass="21564">MIYKLFFILALLVNGPSDNEDVLEWDENIQLKWSDFKGQPQDFGDIVAITSSGISFKFSIKEGNGQVIEFNTQVQAHFYPKRSWVHKKKSSDHILAHEQLHFDITELHVRKFKSEISQLEISNNIKQHLNQTYKHINRELAIMQHTYDIETNYSRNAIMQSAWKIKVDNALKRYGDYKNIHKK</sequence>
<evidence type="ECO:0000313" key="1">
    <source>
        <dbReference type="EMBL" id="MBA6152944.1"/>
    </source>
</evidence>
<accession>A0A7W2M592</accession>
<keyword evidence="2" id="KW-1185">Reference proteome</keyword>
<reference evidence="1 2" key="1">
    <citation type="submission" date="2020-07" db="EMBL/GenBank/DDBJ databases">
        <title>Bacterium isolated from marine sediment.</title>
        <authorList>
            <person name="Shang D."/>
        </authorList>
    </citation>
    <scope>NUCLEOTIDE SEQUENCE [LARGE SCALE GENOMIC DNA]</scope>
    <source>
        <strain evidence="1 2">F6074</strain>
    </source>
</reference>
<dbReference type="RefSeq" id="WP_182205252.1">
    <property type="nucleotide sequence ID" value="NZ_JACGLT010000006.1"/>
</dbReference>
<dbReference type="Proteomes" id="UP000541857">
    <property type="component" value="Unassembled WGS sequence"/>
</dbReference>
<dbReference type="EMBL" id="JACGLT010000006">
    <property type="protein sequence ID" value="MBA6152944.1"/>
    <property type="molecule type" value="Genomic_DNA"/>
</dbReference>
<organism evidence="1 2">
    <name type="scientific">Gelidibacter maritimus</name>
    <dbReference type="NCBI Taxonomy" id="2761487"/>
    <lineage>
        <taxon>Bacteria</taxon>
        <taxon>Pseudomonadati</taxon>
        <taxon>Bacteroidota</taxon>
        <taxon>Flavobacteriia</taxon>
        <taxon>Flavobacteriales</taxon>
        <taxon>Flavobacteriaceae</taxon>
        <taxon>Gelidibacter</taxon>
    </lineage>
</organism>
<dbReference type="InterPro" id="IPR010321">
    <property type="entry name" value="DUF922"/>
</dbReference>
<proteinExistence type="predicted"/>
<comment type="caution">
    <text evidence="1">The sequence shown here is derived from an EMBL/GenBank/DDBJ whole genome shotgun (WGS) entry which is preliminary data.</text>
</comment>